<evidence type="ECO:0000313" key="1">
    <source>
        <dbReference type="EMBL" id="KAH6947578.1"/>
    </source>
</evidence>
<reference evidence="1" key="1">
    <citation type="submission" date="2020-05" db="EMBL/GenBank/DDBJ databases">
        <title>Large-scale comparative analyses of tick genomes elucidate their genetic diversity and vector capacities.</title>
        <authorList>
            <person name="Jia N."/>
            <person name="Wang J."/>
            <person name="Shi W."/>
            <person name="Du L."/>
            <person name="Sun Y."/>
            <person name="Zhan W."/>
            <person name="Jiang J."/>
            <person name="Wang Q."/>
            <person name="Zhang B."/>
            <person name="Ji P."/>
            <person name="Sakyi L.B."/>
            <person name="Cui X."/>
            <person name="Yuan T."/>
            <person name="Jiang B."/>
            <person name="Yang W."/>
            <person name="Lam T.T.-Y."/>
            <person name="Chang Q."/>
            <person name="Ding S."/>
            <person name="Wang X."/>
            <person name="Zhu J."/>
            <person name="Ruan X."/>
            <person name="Zhao L."/>
            <person name="Wei J."/>
            <person name="Que T."/>
            <person name="Du C."/>
            <person name="Cheng J."/>
            <person name="Dai P."/>
            <person name="Han X."/>
            <person name="Huang E."/>
            <person name="Gao Y."/>
            <person name="Liu J."/>
            <person name="Shao H."/>
            <person name="Ye R."/>
            <person name="Li L."/>
            <person name="Wei W."/>
            <person name="Wang X."/>
            <person name="Wang C."/>
            <person name="Yang T."/>
            <person name="Huo Q."/>
            <person name="Li W."/>
            <person name="Guo W."/>
            <person name="Chen H."/>
            <person name="Zhou L."/>
            <person name="Ni X."/>
            <person name="Tian J."/>
            <person name="Zhou Y."/>
            <person name="Sheng Y."/>
            <person name="Liu T."/>
            <person name="Pan Y."/>
            <person name="Xia L."/>
            <person name="Li J."/>
            <person name="Zhao F."/>
            <person name="Cao W."/>
        </authorList>
    </citation>
    <scope>NUCLEOTIDE SEQUENCE</scope>
    <source>
        <strain evidence="1">Hyas-2018</strain>
    </source>
</reference>
<sequence length="93" mass="10030">MLLALAHSPGSAWKEISARLIRPREHRCDDFSAVVRLIKLCTRSRFCVYTHEPCRVCRTSSPGALSRPANFARPAGSALRGGSSAAPPPGTAR</sequence>
<dbReference type="Proteomes" id="UP000821845">
    <property type="component" value="Chromosome 1"/>
</dbReference>
<gene>
    <name evidence="1" type="ORF">HPB50_020155</name>
</gene>
<dbReference type="EMBL" id="CM023481">
    <property type="protein sequence ID" value="KAH6947578.1"/>
    <property type="molecule type" value="Genomic_DNA"/>
</dbReference>
<comment type="caution">
    <text evidence="1">The sequence shown here is derived from an EMBL/GenBank/DDBJ whole genome shotgun (WGS) entry which is preliminary data.</text>
</comment>
<protein>
    <submittedName>
        <fullName evidence="1">Uncharacterized protein</fullName>
    </submittedName>
</protein>
<evidence type="ECO:0000313" key="2">
    <source>
        <dbReference type="Proteomes" id="UP000821845"/>
    </source>
</evidence>
<keyword evidence="2" id="KW-1185">Reference proteome</keyword>
<accession>A0ACB7TKI8</accession>
<proteinExistence type="predicted"/>
<name>A0ACB7TKI8_HYAAI</name>
<organism evidence="1 2">
    <name type="scientific">Hyalomma asiaticum</name>
    <name type="common">Tick</name>
    <dbReference type="NCBI Taxonomy" id="266040"/>
    <lineage>
        <taxon>Eukaryota</taxon>
        <taxon>Metazoa</taxon>
        <taxon>Ecdysozoa</taxon>
        <taxon>Arthropoda</taxon>
        <taxon>Chelicerata</taxon>
        <taxon>Arachnida</taxon>
        <taxon>Acari</taxon>
        <taxon>Parasitiformes</taxon>
        <taxon>Ixodida</taxon>
        <taxon>Ixodoidea</taxon>
        <taxon>Ixodidae</taxon>
        <taxon>Hyalomminae</taxon>
        <taxon>Hyalomma</taxon>
    </lineage>
</organism>